<proteinExistence type="predicted"/>
<keyword evidence="3 5" id="KW-1133">Transmembrane helix</keyword>
<organism evidence="6 7">
    <name type="scientific">Planomonospora corallina</name>
    <dbReference type="NCBI Taxonomy" id="1806052"/>
    <lineage>
        <taxon>Bacteria</taxon>
        <taxon>Bacillati</taxon>
        <taxon>Actinomycetota</taxon>
        <taxon>Actinomycetes</taxon>
        <taxon>Streptosporangiales</taxon>
        <taxon>Streptosporangiaceae</taxon>
        <taxon>Planomonospora</taxon>
    </lineage>
</organism>
<evidence type="ECO:0000256" key="1">
    <source>
        <dbReference type="ARBA" id="ARBA00004141"/>
    </source>
</evidence>
<evidence type="ECO:0000313" key="6">
    <source>
        <dbReference type="EMBL" id="MFC4061528.1"/>
    </source>
</evidence>
<evidence type="ECO:0000256" key="2">
    <source>
        <dbReference type="ARBA" id="ARBA00022692"/>
    </source>
</evidence>
<feature type="transmembrane region" description="Helical" evidence="5">
    <location>
        <begin position="42"/>
        <end position="71"/>
    </location>
</feature>
<feature type="transmembrane region" description="Helical" evidence="5">
    <location>
        <begin position="255"/>
        <end position="274"/>
    </location>
</feature>
<evidence type="ECO:0000256" key="5">
    <source>
        <dbReference type="SAM" id="Phobius"/>
    </source>
</evidence>
<dbReference type="RefSeq" id="WP_377291803.1">
    <property type="nucleotide sequence ID" value="NZ_JBHSBM010000030.1"/>
</dbReference>
<evidence type="ECO:0000313" key="7">
    <source>
        <dbReference type="Proteomes" id="UP001595850"/>
    </source>
</evidence>
<protein>
    <submittedName>
        <fullName evidence="6">UbiA family prenyltransferase</fullName>
    </submittedName>
</protein>
<gene>
    <name evidence="6" type="ORF">ACFOWE_24785</name>
</gene>
<accession>A0ABV8IGB5</accession>
<keyword evidence="4 5" id="KW-0472">Membrane</keyword>
<dbReference type="PANTHER" id="PTHR42723:SF1">
    <property type="entry name" value="CHLOROPHYLL SYNTHASE, CHLOROPLASTIC"/>
    <property type="match status" value="1"/>
</dbReference>
<comment type="subcellular location">
    <subcellularLocation>
        <location evidence="1">Membrane</location>
        <topology evidence="1">Multi-pass membrane protein</topology>
    </subcellularLocation>
</comment>
<feature type="transmembrane region" description="Helical" evidence="5">
    <location>
        <begin position="154"/>
        <end position="175"/>
    </location>
</feature>
<dbReference type="PANTHER" id="PTHR42723">
    <property type="entry name" value="CHLOROPHYLL SYNTHASE"/>
    <property type="match status" value="1"/>
</dbReference>
<evidence type="ECO:0000256" key="3">
    <source>
        <dbReference type="ARBA" id="ARBA00022989"/>
    </source>
</evidence>
<name>A0ABV8IGB5_9ACTN</name>
<keyword evidence="7" id="KW-1185">Reference proteome</keyword>
<dbReference type="EMBL" id="JBHSBM010000030">
    <property type="protein sequence ID" value="MFC4061528.1"/>
    <property type="molecule type" value="Genomic_DNA"/>
</dbReference>
<feature type="transmembrane region" description="Helical" evidence="5">
    <location>
        <begin position="109"/>
        <end position="142"/>
    </location>
</feature>
<dbReference type="Proteomes" id="UP001595850">
    <property type="component" value="Unassembled WGS sequence"/>
</dbReference>
<keyword evidence="2 5" id="KW-0812">Transmembrane</keyword>
<dbReference type="InterPro" id="IPR050475">
    <property type="entry name" value="Prenyltransferase_related"/>
</dbReference>
<reference evidence="7" key="1">
    <citation type="journal article" date="2019" name="Int. J. Syst. Evol. Microbiol.">
        <title>The Global Catalogue of Microorganisms (GCM) 10K type strain sequencing project: providing services to taxonomists for standard genome sequencing and annotation.</title>
        <authorList>
            <consortium name="The Broad Institute Genomics Platform"/>
            <consortium name="The Broad Institute Genome Sequencing Center for Infectious Disease"/>
            <person name="Wu L."/>
            <person name="Ma J."/>
        </authorList>
    </citation>
    <scope>NUCLEOTIDE SEQUENCE [LARGE SCALE GENOMIC DNA]</scope>
    <source>
        <strain evidence="7">TBRC 4489</strain>
    </source>
</reference>
<comment type="caution">
    <text evidence="6">The sequence shown here is derived from an EMBL/GenBank/DDBJ whole genome shotgun (WGS) entry which is preliminary data.</text>
</comment>
<evidence type="ECO:0000256" key="4">
    <source>
        <dbReference type="ARBA" id="ARBA00023136"/>
    </source>
</evidence>
<feature type="transmembrane region" description="Helical" evidence="5">
    <location>
        <begin position="228"/>
        <end position="249"/>
    </location>
</feature>
<dbReference type="InterPro" id="IPR000537">
    <property type="entry name" value="UbiA_prenyltransferase"/>
</dbReference>
<dbReference type="InterPro" id="IPR044878">
    <property type="entry name" value="UbiA_sf"/>
</dbReference>
<dbReference type="Pfam" id="PF01040">
    <property type="entry name" value="UbiA"/>
    <property type="match status" value="1"/>
</dbReference>
<dbReference type="Gene3D" id="1.10.357.140">
    <property type="entry name" value="UbiA prenyltransferase"/>
    <property type="match status" value="1"/>
</dbReference>
<sequence>MTQPMYKVNAAVRPIALVSGRTVRLSWTEARPAVQVIFQLRLLAGALIGAGALAGVAWGVVAVGAAAWLLLTWSAYLLNGAADVVEDRSNGSVRPIARGDLSALTAGRLALLLGVAGLSLSAAVSERFFLLALLLLVLSWAYSTGPAPLKNTVAGVQVAVVGAGLVTYLAGINAAGVPVDGTVLVFACAMSAWMGIGGLAKDLSDVAGDRAAGRRTLPLVWGERRARVAIAGAAVAVGASFCSAALAVAPALLPAAVPVLAGGAVLAAVSLGRWSEGDRAARRRPYRVFMLTQYSAHLTVLSEVVLL</sequence>